<evidence type="ECO:0000313" key="2">
    <source>
        <dbReference type="EMBL" id="CAE7269165.1"/>
    </source>
</evidence>
<dbReference type="AlphaFoldDB" id="A0A812MKJ3"/>
<feature type="non-terminal residue" evidence="2">
    <location>
        <position position="706"/>
    </location>
</feature>
<comment type="caution">
    <text evidence="2">The sequence shown here is derived from an EMBL/GenBank/DDBJ whole genome shotgun (WGS) entry which is preliminary data.</text>
</comment>
<reference evidence="2" key="1">
    <citation type="submission" date="2021-02" db="EMBL/GenBank/DDBJ databases">
        <authorList>
            <person name="Dougan E. K."/>
            <person name="Rhodes N."/>
            <person name="Thang M."/>
            <person name="Chan C."/>
        </authorList>
    </citation>
    <scope>NUCLEOTIDE SEQUENCE</scope>
</reference>
<accession>A0A812MKJ3</accession>
<feature type="compositionally biased region" description="Basic and acidic residues" evidence="1">
    <location>
        <begin position="57"/>
        <end position="68"/>
    </location>
</feature>
<dbReference type="OrthoDB" id="440951at2759"/>
<proteinExistence type="predicted"/>
<name>A0A812MKJ3_9DINO</name>
<protein>
    <submittedName>
        <fullName evidence="2">Uncharacterized protein</fullName>
    </submittedName>
</protein>
<keyword evidence="3" id="KW-1185">Reference proteome</keyword>
<dbReference type="Proteomes" id="UP000601435">
    <property type="component" value="Unassembled WGS sequence"/>
</dbReference>
<dbReference type="EMBL" id="CAJNJA010011257">
    <property type="protein sequence ID" value="CAE7269165.1"/>
    <property type="molecule type" value="Genomic_DNA"/>
</dbReference>
<sequence>IMKRPAASTAMVMPKKMKKPSGAKGDDDDEQRGALNSQVADWTKGTKGCSPESSPCHSRDKGKGEKFSKMQQQGAIPEFVMELYNHPPKGESKRQFRTQIINKLFIRKGSSLELCTDDAVFIQAKAAYEKRYHIAEEEGYTRLVFCGRFFANNEARMQQAIDEGEVTEETGKCGTKFYNFKKQVKGLDRGVVTENRTEGKKSLTTRDYSELSGLMDELKWSYKLASKDKKALDQGKIPPAVEKMIEEAMAVQEKLSKQALHLATKSSSEVPADKLKDLKKGHMTAKKHHSTLQHILSFKESENHEPVTSEMLDKILLQVATDTAQLNRDVEMAKGPKRYFRSYTECGREEESNMMDAPEQSALAKQLIEKYVWGTYSPQQVQSLAFAAVQDLQHANASFHYPDLERLARLGTSGQYPSRCNSELLAFLEPSVKLCPAYTATVPFKAPLLDKQQDMLLPHEVFSSMFHQYPEAFEKNLLNSEAELERFWEAARNHPQYQGHPISDRDTFQRKCVPIGIHGDDVPITGIGKGWTSKMTIFSWYSMTALGRSTKDKMHLIYACFEKLRVRQEDRNTLHRFFRILAWSLWWLWLGVFPDTDVDGNKYKKGTTEFAKAGKPLANGYFAVLWGVLGLRLDGDTHNGPVLLGAAEIRHLGKALYVVWLKFHKKDLQIHRDIALVLKLNCAMETLIEDYRTEYSFPPEAARRFQ</sequence>
<feature type="region of interest" description="Disordered" evidence="1">
    <location>
        <begin position="1"/>
        <end position="71"/>
    </location>
</feature>
<gene>
    <name evidence="2" type="ORF">SNEC2469_LOCUS6413</name>
</gene>
<organism evidence="2 3">
    <name type="scientific">Symbiodinium necroappetens</name>
    <dbReference type="NCBI Taxonomy" id="1628268"/>
    <lineage>
        <taxon>Eukaryota</taxon>
        <taxon>Sar</taxon>
        <taxon>Alveolata</taxon>
        <taxon>Dinophyceae</taxon>
        <taxon>Suessiales</taxon>
        <taxon>Symbiodiniaceae</taxon>
        <taxon>Symbiodinium</taxon>
    </lineage>
</organism>
<evidence type="ECO:0000256" key="1">
    <source>
        <dbReference type="SAM" id="MobiDB-lite"/>
    </source>
</evidence>
<feature type="non-terminal residue" evidence="2">
    <location>
        <position position="1"/>
    </location>
</feature>
<evidence type="ECO:0000313" key="3">
    <source>
        <dbReference type="Proteomes" id="UP000601435"/>
    </source>
</evidence>